<accession>A0ACC6UBD4</accession>
<evidence type="ECO:0000313" key="2">
    <source>
        <dbReference type="Proteomes" id="UP001558850"/>
    </source>
</evidence>
<dbReference type="Proteomes" id="UP001558850">
    <property type="component" value="Unassembled WGS sequence"/>
</dbReference>
<reference evidence="1" key="1">
    <citation type="submission" date="2024-07" db="EMBL/GenBank/DDBJ databases">
        <title>A survey of Mimosa microsymbionts across Brazilian biomes reveals a high diversity of Paraburkholderia nodulating endemic species, but also that Cupriavidus is common as a symbiont of widespread species.</title>
        <authorList>
            <person name="Rouws L."/>
            <person name="Barauna A."/>
            <person name="Beukes C."/>
            <person name="Rouws J.R.C."/>
            <person name="De Faria S.M."/>
            <person name="Gross E."/>
            <person name="Bueno Dos Reis Junior F."/>
            <person name="Simon M.F."/>
            <person name="Maluk M."/>
            <person name="Odee D.W."/>
            <person name="Kenicer G."/>
            <person name="Young J.P.W."/>
            <person name="Reis V.M."/>
            <person name="Zilli J."/>
            <person name="James E.K."/>
        </authorList>
    </citation>
    <scope>NUCLEOTIDE SEQUENCE</scope>
    <source>
        <strain evidence="1">EG181B</strain>
    </source>
</reference>
<organism evidence="1 2">
    <name type="scientific">Paraburkholderia phymatum</name>
    <dbReference type="NCBI Taxonomy" id="148447"/>
    <lineage>
        <taxon>Bacteria</taxon>
        <taxon>Pseudomonadati</taxon>
        <taxon>Pseudomonadota</taxon>
        <taxon>Betaproteobacteria</taxon>
        <taxon>Burkholderiales</taxon>
        <taxon>Burkholderiaceae</taxon>
        <taxon>Paraburkholderia</taxon>
    </lineage>
</organism>
<comment type="caution">
    <text evidence="1">The sequence shown here is derived from an EMBL/GenBank/DDBJ whole genome shotgun (WGS) entry which is preliminary data.</text>
</comment>
<proteinExistence type="predicted"/>
<dbReference type="EMBL" id="JBFRCH010000040">
    <property type="protein sequence ID" value="MEX3936923.1"/>
    <property type="molecule type" value="Genomic_DNA"/>
</dbReference>
<name>A0ACC6UBD4_9BURK</name>
<evidence type="ECO:0000313" key="1">
    <source>
        <dbReference type="EMBL" id="MEX3936923.1"/>
    </source>
</evidence>
<protein>
    <submittedName>
        <fullName evidence="1">Sarcosine oxidase subunit delta</fullName>
    </submittedName>
</protein>
<gene>
    <name evidence="1" type="ORF">AB4Y32_35090</name>
</gene>
<keyword evidence="2" id="KW-1185">Reference proteome</keyword>
<sequence>MLRIRCPYCGVRDHTEFQYGGDATVTRPALDDASFEHWYAYVFDRRNPRGPHDEYWQHTSGCRAWLVVTRDTGTHEILNVIAAREHATARDDAKAAVLAAEGVQP</sequence>